<accession>A0A1V9YDZ0</accession>
<protein>
    <submittedName>
        <fullName evidence="1">Bifunctional GlmU protein</fullName>
    </submittedName>
</protein>
<dbReference type="EMBL" id="JNBR01002050">
    <property type="protein sequence ID" value="OQR83919.1"/>
    <property type="molecule type" value="Genomic_DNA"/>
</dbReference>
<evidence type="ECO:0000313" key="1">
    <source>
        <dbReference type="EMBL" id="OQR83919.1"/>
    </source>
</evidence>
<gene>
    <name evidence="1" type="ORF">ACHHYP_14167</name>
</gene>
<evidence type="ECO:0000313" key="2">
    <source>
        <dbReference type="Proteomes" id="UP000243579"/>
    </source>
</evidence>
<dbReference type="Proteomes" id="UP000243579">
    <property type="component" value="Unassembled WGS sequence"/>
</dbReference>
<comment type="caution">
    <text evidence="1">The sequence shown here is derived from an EMBL/GenBank/DDBJ whole genome shotgun (WGS) entry which is preliminary data.</text>
</comment>
<dbReference type="InterPro" id="IPR011004">
    <property type="entry name" value="Trimer_LpxA-like_sf"/>
</dbReference>
<dbReference type="SUPFAM" id="SSF51161">
    <property type="entry name" value="Trimeric LpxA-like enzymes"/>
    <property type="match status" value="1"/>
</dbReference>
<dbReference type="STRING" id="1202772.A0A1V9YDZ0"/>
<organism evidence="1 2">
    <name type="scientific">Achlya hypogyna</name>
    <name type="common">Oomycete</name>
    <name type="synonym">Protoachlya hypogyna</name>
    <dbReference type="NCBI Taxonomy" id="1202772"/>
    <lineage>
        <taxon>Eukaryota</taxon>
        <taxon>Sar</taxon>
        <taxon>Stramenopiles</taxon>
        <taxon>Oomycota</taxon>
        <taxon>Saprolegniomycetes</taxon>
        <taxon>Saprolegniales</taxon>
        <taxon>Achlyaceae</taxon>
        <taxon>Achlya</taxon>
    </lineage>
</organism>
<proteinExistence type="predicted"/>
<name>A0A1V9YDZ0_ACHHY</name>
<sequence>MAVPTSVVVGVSALTVLALYYLQATRRESPALQPRKRKQLLRLQALAAGEVPLALRPSFYFNVPFQHDAIFDAATNVFAVLDRLHEYIEVWLAAHVPSRPPTAMLCKGTDGATVLVSSQEDALADATVFNYSGRDDRCLVLEDGVRVMGGVFDVSEGSIYLGRNTVVEPNVFIKGPVIIGEGCTVRHGAYLRGDVLLGDHVVLRAEVKHALIMDHAELCHPGYCGDSLCGYKSHFANQVSTANLTLMVPTGGTGVCIEVNGTVYDTGRRKVGVVLGDNSQLGCNVATDPCTLIGPNTNVYALTRLNKGLYGPNEIIKNKPMEKGVVERAPLRQ</sequence>
<dbReference type="InterPro" id="IPR001451">
    <property type="entry name" value="Hexapep"/>
</dbReference>
<dbReference type="PANTHER" id="PTHR42883">
    <property type="entry name" value="GLUCOSE-1-PHOSPHATE THYMIDYLTRANSFERASE"/>
    <property type="match status" value="1"/>
</dbReference>
<keyword evidence="2" id="KW-1185">Reference proteome</keyword>
<dbReference type="Pfam" id="PF00132">
    <property type="entry name" value="Hexapep"/>
    <property type="match status" value="1"/>
</dbReference>
<reference evidence="1 2" key="1">
    <citation type="journal article" date="2014" name="Genome Biol. Evol.">
        <title>The secreted proteins of Achlya hypogyna and Thraustotheca clavata identify the ancestral oomycete secretome and reveal gene acquisitions by horizontal gene transfer.</title>
        <authorList>
            <person name="Misner I."/>
            <person name="Blouin N."/>
            <person name="Leonard G."/>
            <person name="Richards T.A."/>
            <person name="Lane C.E."/>
        </authorList>
    </citation>
    <scope>NUCLEOTIDE SEQUENCE [LARGE SCALE GENOMIC DNA]</scope>
    <source>
        <strain evidence="1 2">ATCC 48635</strain>
    </source>
</reference>
<dbReference type="Gene3D" id="2.160.10.10">
    <property type="entry name" value="Hexapeptide repeat proteins"/>
    <property type="match status" value="1"/>
</dbReference>
<dbReference type="AlphaFoldDB" id="A0A1V9YDZ0"/>
<dbReference type="OrthoDB" id="57945at2759"/>
<dbReference type="PANTHER" id="PTHR42883:SF2">
    <property type="entry name" value="THYMIDYLYLTRANSFERASE"/>
    <property type="match status" value="1"/>
</dbReference>